<keyword evidence="2" id="KW-1185">Reference proteome</keyword>
<dbReference type="PANTHER" id="PTHR33361">
    <property type="entry name" value="GLR0591 PROTEIN"/>
    <property type="match status" value="1"/>
</dbReference>
<evidence type="ECO:0000313" key="2">
    <source>
        <dbReference type="Proteomes" id="UP001056455"/>
    </source>
</evidence>
<evidence type="ECO:0000313" key="1">
    <source>
        <dbReference type="EMBL" id="USQ78666.1"/>
    </source>
</evidence>
<gene>
    <name evidence="1" type="ORF">NF556_13640</name>
</gene>
<dbReference type="PANTHER" id="PTHR33361:SF2">
    <property type="entry name" value="DUF885 DOMAIN-CONTAINING PROTEIN"/>
    <property type="match status" value="1"/>
</dbReference>
<accession>A0ABY4YQ36</accession>
<dbReference type="EMBL" id="CP099489">
    <property type="protein sequence ID" value="USQ78666.1"/>
    <property type="molecule type" value="Genomic_DNA"/>
</dbReference>
<dbReference type="InterPro" id="IPR010281">
    <property type="entry name" value="DUF885"/>
</dbReference>
<protein>
    <submittedName>
        <fullName evidence="1">DUF885 domain-containing protein</fullName>
    </submittedName>
</protein>
<dbReference type="Proteomes" id="UP001056455">
    <property type="component" value="Chromosome"/>
</dbReference>
<proteinExistence type="predicted"/>
<name>A0ABY4YQ36_9MICO</name>
<dbReference type="RefSeq" id="WP_252591463.1">
    <property type="nucleotide sequence ID" value="NZ_CP099489.1"/>
</dbReference>
<sequence>MPAAGTSGSHPTLENYATWVHESEPLSPASVAQGLWHGQLPSRGIDSATDRAEQLRGFLRTFDDVSVETDDDRLDLATSRIDATHRLRELEEQRPWARVPYLYVEEAGNALQKALQAGEHGEADSDVLATCLAALPDYLAHAGQNLDAKATPPAYVEAARSALTGLNDLLDQADAGAAPRDAVAGFSTALEDLQGRAAGSWAAGRDYLDHCLNEYFLVDTPVDELADWGHEQVRKDQERLRAHAAQTDPGRDWQQQIQDVRADHPEPDEVLDTYRMAMERSRAHTLEHDLATILPGEDCRIDVVPDFLRPTAPMGFMDLAPAWGPSLSSALRITPIRTVDGAPDPDHLAENCHALITTIAGHETYPGHHLQRVHHKRATEGNTSIRRTFFSALFVEGWGLYVEDMMRETGYMDTPGLVLYALRNSLWRSVRVVVDVGLHTGTMSQREAVDYLMSEASLGRHIAEGEVRRYIRHDNPSYPSAYALGREGFHRLRAEWERAGGSTTPLRGLHDAIMSFGSVPHALIRGDVLALAAGSR</sequence>
<organism evidence="1 2">
    <name type="scientific">Ornithinimicrobium faecis</name>
    <dbReference type="NCBI Taxonomy" id="2934158"/>
    <lineage>
        <taxon>Bacteria</taxon>
        <taxon>Bacillati</taxon>
        <taxon>Actinomycetota</taxon>
        <taxon>Actinomycetes</taxon>
        <taxon>Micrococcales</taxon>
        <taxon>Ornithinimicrobiaceae</taxon>
        <taxon>Ornithinimicrobium</taxon>
    </lineage>
</organism>
<dbReference type="Pfam" id="PF05960">
    <property type="entry name" value="DUF885"/>
    <property type="match status" value="1"/>
</dbReference>
<reference evidence="1" key="1">
    <citation type="submission" date="2022-06" db="EMBL/GenBank/DDBJ databases">
        <title>Ornithinimicrobium HY1793.</title>
        <authorList>
            <person name="Huang Y."/>
        </authorList>
    </citation>
    <scope>NUCLEOTIDE SEQUENCE</scope>
    <source>
        <strain evidence="1">HY1793</strain>
    </source>
</reference>